<feature type="transmembrane region" description="Helical" evidence="1">
    <location>
        <begin position="180"/>
        <end position="199"/>
    </location>
</feature>
<keyword evidence="4" id="KW-1185">Reference proteome</keyword>
<keyword evidence="1" id="KW-0812">Transmembrane</keyword>
<sequence length="341" mass="39251">MNPIDESKRIDTLDYLRGFALMGIILVNILPLLSVKSPDPHSLDAAYQRFLYLLVEGRFYTIFSFLFGVGFYLFISRANQKGKNTTVLFVRRMLALFIFGIIHVQFHPGEALTVYALCGLFILPFYNAPKTVNLVISLPLLIVFAIFSIKLFMTLPLMLLGIAAGQYRIFEGISLPLKKVTIFTVLMFLGSMIGLGYQFQHAPEVLWKGKIEETQRFLDIGIAIGPMVSGFYVGLLLILLRLSFVRRLLSPIKKYGRMALTNYILQTVFILLSGSLFRLFARISYIQSLYLCFVIYVVQFIITIIWIRYFKFGPLEWVWRMVTYREVLPLRGTIKDRQVNV</sequence>
<dbReference type="Pfam" id="PF04235">
    <property type="entry name" value="DUF418"/>
    <property type="match status" value="1"/>
</dbReference>
<dbReference type="STRING" id="1499688.BN000_02249"/>
<dbReference type="RefSeq" id="WP_090634192.1">
    <property type="nucleotide sequence ID" value="NZ_CVRB01000002.1"/>
</dbReference>
<accession>A0A0U1NWC7</accession>
<evidence type="ECO:0000256" key="1">
    <source>
        <dbReference type="SAM" id="Phobius"/>
    </source>
</evidence>
<dbReference type="EMBL" id="CVRB01000002">
    <property type="protein sequence ID" value="CRK82326.1"/>
    <property type="molecule type" value="Genomic_DNA"/>
</dbReference>
<feature type="transmembrane region" description="Helical" evidence="1">
    <location>
        <begin position="87"/>
        <end position="106"/>
    </location>
</feature>
<dbReference type="PANTHER" id="PTHR30590:SF3">
    <property type="entry name" value="HYPOTHETICAL MEMBRANE SPANNING PROTEIN"/>
    <property type="match status" value="1"/>
</dbReference>
<feature type="transmembrane region" description="Helical" evidence="1">
    <location>
        <begin position="288"/>
        <end position="309"/>
    </location>
</feature>
<dbReference type="AlphaFoldDB" id="A0A0U1NWC7"/>
<feature type="transmembrane region" description="Helical" evidence="1">
    <location>
        <begin position="50"/>
        <end position="75"/>
    </location>
</feature>
<keyword evidence="1" id="KW-1133">Transmembrane helix</keyword>
<evidence type="ECO:0000313" key="3">
    <source>
        <dbReference type="EMBL" id="CRK82326.1"/>
    </source>
</evidence>
<feature type="transmembrane region" description="Helical" evidence="1">
    <location>
        <begin position="263"/>
        <end position="281"/>
    </location>
</feature>
<reference evidence="4" key="1">
    <citation type="submission" date="2015-05" db="EMBL/GenBank/DDBJ databases">
        <authorList>
            <person name="Urmite Genomes"/>
        </authorList>
    </citation>
    <scope>NUCLEOTIDE SEQUENCE [LARGE SCALE GENOMIC DNA]</scope>
    <source>
        <strain evidence="4">LF1</strain>
    </source>
</reference>
<evidence type="ECO:0000313" key="4">
    <source>
        <dbReference type="Proteomes" id="UP000199087"/>
    </source>
</evidence>
<feature type="domain" description="DUF418" evidence="2">
    <location>
        <begin position="178"/>
        <end position="325"/>
    </location>
</feature>
<feature type="transmembrane region" description="Helical" evidence="1">
    <location>
        <begin position="220"/>
        <end position="243"/>
    </location>
</feature>
<protein>
    <submittedName>
        <fullName evidence="3">Membrane-spanning protein</fullName>
    </submittedName>
</protein>
<dbReference type="PANTHER" id="PTHR30590">
    <property type="entry name" value="INNER MEMBRANE PROTEIN"/>
    <property type="match status" value="1"/>
</dbReference>
<feature type="transmembrane region" description="Helical" evidence="1">
    <location>
        <begin position="112"/>
        <end position="128"/>
    </location>
</feature>
<dbReference type="InterPro" id="IPR052529">
    <property type="entry name" value="Bact_Transport_Assoc"/>
</dbReference>
<dbReference type="OrthoDB" id="9807744at2"/>
<feature type="transmembrane region" description="Helical" evidence="1">
    <location>
        <begin position="140"/>
        <end position="160"/>
    </location>
</feature>
<evidence type="ECO:0000259" key="2">
    <source>
        <dbReference type="Pfam" id="PF04235"/>
    </source>
</evidence>
<gene>
    <name evidence="3" type="ORF">BN000_02249</name>
</gene>
<feature type="transmembrane region" description="Helical" evidence="1">
    <location>
        <begin position="12"/>
        <end position="30"/>
    </location>
</feature>
<dbReference type="Proteomes" id="UP000199087">
    <property type="component" value="Unassembled WGS sequence"/>
</dbReference>
<proteinExistence type="predicted"/>
<organism evidence="3 4">
    <name type="scientific">Neobacillus massiliamazoniensis</name>
    <dbReference type="NCBI Taxonomy" id="1499688"/>
    <lineage>
        <taxon>Bacteria</taxon>
        <taxon>Bacillati</taxon>
        <taxon>Bacillota</taxon>
        <taxon>Bacilli</taxon>
        <taxon>Bacillales</taxon>
        <taxon>Bacillaceae</taxon>
        <taxon>Neobacillus</taxon>
    </lineage>
</organism>
<keyword evidence="1" id="KW-0472">Membrane</keyword>
<dbReference type="InterPro" id="IPR007349">
    <property type="entry name" value="DUF418"/>
</dbReference>
<name>A0A0U1NWC7_9BACI</name>